<dbReference type="SUPFAM" id="SSF55729">
    <property type="entry name" value="Acyl-CoA N-acyltransferases (Nat)"/>
    <property type="match status" value="1"/>
</dbReference>
<dbReference type="FunFam" id="1.20.58.240:FF:000002">
    <property type="entry name" value="Bifunctional protein NCOAT"/>
    <property type="match status" value="1"/>
</dbReference>
<dbReference type="HOGENOM" id="CLU_810261_0_0_1"/>
<protein>
    <submittedName>
        <fullName evidence="1">Uncharacterized protein</fullName>
    </submittedName>
</protein>
<dbReference type="Gene3D" id="3.40.630.30">
    <property type="match status" value="2"/>
</dbReference>
<dbReference type="GO" id="GO:0016231">
    <property type="term" value="F:beta-N-acetylglucosaminidase activity"/>
    <property type="evidence" value="ECO:0007669"/>
    <property type="project" value="TreeGrafter"/>
</dbReference>
<evidence type="ECO:0000313" key="1">
    <source>
        <dbReference type="EnsemblMetazoa" id="MESCA000612-PA"/>
    </source>
</evidence>
<name>T1GBI0_MEGSC</name>
<dbReference type="InterPro" id="IPR016181">
    <property type="entry name" value="Acyl_CoA_acyltransferase"/>
</dbReference>
<organism evidence="1 2">
    <name type="scientific">Megaselia scalaris</name>
    <name type="common">Humpbacked fly</name>
    <name type="synonym">Phora scalaris</name>
    <dbReference type="NCBI Taxonomy" id="36166"/>
    <lineage>
        <taxon>Eukaryota</taxon>
        <taxon>Metazoa</taxon>
        <taxon>Ecdysozoa</taxon>
        <taxon>Arthropoda</taxon>
        <taxon>Hexapoda</taxon>
        <taxon>Insecta</taxon>
        <taxon>Pterygota</taxon>
        <taxon>Neoptera</taxon>
        <taxon>Endopterygota</taxon>
        <taxon>Diptera</taxon>
        <taxon>Brachycera</taxon>
        <taxon>Muscomorpha</taxon>
        <taxon>Platypezoidea</taxon>
        <taxon>Phoridae</taxon>
        <taxon>Megaseliini</taxon>
        <taxon>Megaselia</taxon>
    </lineage>
</organism>
<dbReference type="GO" id="GO:0009100">
    <property type="term" value="P:glycoprotein metabolic process"/>
    <property type="evidence" value="ECO:0007669"/>
    <property type="project" value="TreeGrafter"/>
</dbReference>
<evidence type="ECO:0000313" key="2">
    <source>
        <dbReference type="Proteomes" id="UP000015102"/>
    </source>
</evidence>
<dbReference type="STRING" id="36166.T1GBI0"/>
<dbReference type="InterPro" id="IPR051822">
    <property type="entry name" value="Glycosyl_Hydrolase_84"/>
</dbReference>
<dbReference type="Proteomes" id="UP000015102">
    <property type="component" value="Unassembled WGS sequence"/>
</dbReference>
<accession>T1GBI0</accession>
<keyword evidence="2" id="KW-1185">Reference proteome</keyword>
<reference evidence="1" key="2">
    <citation type="submission" date="2015-06" db="UniProtKB">
        <authorList>
            <consortium name="EnsemblMetazoa"/>
        </authorList>
    </citation>
    <scope>IDENTIFICATION</scope>
</reference>
<dbReference type="EnsemblMetazoa" id="MESCA000612-RA">
    <property type="protein sequence ID" value="MESCA000612-PA"/>
    <property type="gene ID" value="MESCA000612"/>
</dbReference>
<dbReference type="PANTHER" id="PTHR13170:SF16">
    <property type="entry name" value="PROTEIN O-GLCNACASE"/>
    <property type="match status" value="1"/>
</dbReference>
<sequence length="330" mass="38027">MSDFKNINEDDLFLFCDLFYLPFQHGNQALKILNDFYWLKNNANVLVSGNKNDPNVKSAIQEWIQRSQKFDECCHSVYTLSKKISSCANKELCHDLFSYCWDIATALTVLNAFVKWLALGCFPENINSYTQGSFTWFSKGWKESFQSGDQEPWVFRGGLISDLQRLMPVDAGNDLFVYKFPDSPTVEYYLIRPYNHMDEEQVFKVYQKIDQDSQKLTEDFKELLFDLNICPFLTLNPELTIVMHNSCDNIIGYACAVVDCILKDDLILNSSIAKQMVTVLLAALRSNGSFGVHVCLNDVQCGDIDFYLKLGFNEIFRDNDNSLIYLGRQF</sequence>
<dbReference type="Gene3D" id="1.20.58.240">
    <property type="entry name" value="STAT, domain 1"/>
    <property type="match status" value="1"/>
</dbReference>
<reference evidence="2" key="1">
    <citation type="submission" date="2013-02" db="EMBL/GenBank/DDBJ databases">
        <authorList>
            <person name="Hughes D."/>
        </authorList>
    </citation>
    <scope>NUCLEOTIDE SEQUENCE</scope>
    <source>
        <strain>Durham</strain>
        <strain evidence="2">NC isolate 2 -- Noor lab</strain>
    </source>
</reference>
<dbReference type="EMBL" id="CAQQ02033843">
    <property type="status" value="NOT_ANNOTATED_CDS"/>
    <property type="molecule type" value="Genomic_DNA"/>
</dbReference>
<proteinExistence type="predicted"/>
<dbReference type="PANTHER" id="PTHR13170">
    <property type="entry name" value="O-GLCNACASE"/>
    <property type="match status" value="1"/>
</dbReference>
<dbReference type="AlphaFoldDB" id="T1GBI0"/>